<keyword evidence="1" id="KW-1133">Transmembrane helix</keyword>
<reference evidence="2" key="2">
    <citation type="journal article" date="2021" name="Mar. Drugs">
        <title>Genome Reduction and Secondary Metabolism of the Marine Sponge-Associated Cyanobacterium Leptothoe.</title>
        <authorList>
            <person name="Konstantinou D."/>
            <person name="Popin R.V."/>
            <person name="Fewer D.P."/>
            <person name="Sivonen K."/>
            <person name="Gkelis S."/>
        </authorList>
    </citation>
    <scope>NUCLEOTIDE SEQUENCE</scope>
    <source>
        <strain evidence="2">TAU-MAC 1115</strain>
    </source>
</reference>
<gene>
    <name evidence="2" type="ORF">IXB50_17265</name>
</gene>
<dbReference type="AlphaFoldDB" id="A0A947DIN4"/>
<proteinExistence type="predicted"/>
<feature type="transmembrane region" description="Helical" evidence="1">
    <location>
        <begin position="89"/>
        <end position="109"/>
    </location>
</feature>
<feature type="transmembrane region" description="Helical" evidence="1">
    <location>
        <begin position="357"/>
        <end position="374"/>
    </location>
</feature>
<evidence type="ECO:0008006" key="4">
    <source>
        <dbReference type="Google" id="ProtNLM"/>
    </source>
</evidence>
<comment type="caution">
    <text evidence="2">The sequence shown here is derived from an EMBL/GenBank/DDBJ whole genome shotgun (WGS) entry which is preliminary data.</text>
</comment>
<dbReference type="EMBL" id="JADOES010000039">
    <property type="protein sequence ID" value="MBT9317175.1"/>
    <property type="molecule type" value="Genomic_DNA"/>
</dbReference>
<feature type="transmembrane region" description="Helical" evidence="1">
    <location>
        <begin position="304"/>
        <end position="321"/>
    </location>
</feature>
<accession>A0A947DIN4</accession>
<feature type="transmembrane region" description="Helical" evidence="1">
    <location>
        <begin position="116"/>
        <end position="136"/>
    </location>
</feature>
<feature type="transmembrane region" description="Helical" evidence="1">
    <location>
        <begin position="219"/>
        <end position="237"/>
    </location>
</feature>
<feature type="transmembrane region" description="Helical" evidence="1">
    <location>
        <begin position="276"/>
        <end position="298"/>
    </location>
</feature>
<keyword evidence="1" id="KW-0472">Membrane</keyword>
<name>A0A947DIN4_9CYAN</name>
<evidence type="ECO:0000313" key="2">
    <source>
        <dbReference type="EMBL" id="MBT9317175.1"/>
    </source>
</evidence>
<keyword evidence="1" id="KW-0812">Transmembrane</keyword>
<dbReference type="RefSeq" id="WP_215610241.1">
    <property type="nucleotide sequence ID" value="NZ_JADOES010000039.1"/>
</dbReference>
<feature type="transmembrane region" description="Helical" evidence="1">
    <location>
        <begin position="172"/>
        <end position="199"/>
    </location>
</feature>
<feature type="transmembrane region" description="Helical" evidence="1">
    <location>
        <begin position="12"/>
        <end position="32"/>
    </location>
</feature>
<feature type="transmembrane region" description="Helical" evidence="1">
    <location>
        <begin position="330"/>
        <end position="351"/>
    </location>
</feature>
<keyword evidence="3" id="KW-1185">Reference proteome</keyword>
<dbReference type="Proteomes" id="UP000717364">
    <property type="component" value="Unassembled WGS sequence"/>
</dbReference>
<evidence type="ECO:0000313" key="3">
    <source>
        <dbReference type="Proteomes" id="UP000717364"/>
    </source>
</evidence>
<evidence type="ECO:0000256" key="1">
    <source>
        <dbReference type="SAM" id="Phobius"/>
    </source>
</evidence>
<sequence length="513" mass="58446">MFLQNLKSLTHRHWLEIFSLLGVGLGILIRLVQYLSNRSLWFDEVAIGLNLLDRSYLELLNALDHNQAAPPLFLWIEKFAMDTLGSHEYSLRLFPLIGGLLSLGLFYRLTQQFTQGWARPIVILLFSVQGYIAYFASETKPYSWDVASGLLLFMAISKLATAKPSLKQSLSAGILGIVSIWLSFPSIFVIAGVEGANIVKLRLWHTPWQTLKDFCLRRLPLYSAWFLSFCGLYFLVIRKALTGTGLSDSWAGRYPNNVWDIAWLLDSFGRFFYRPLGFAGPADGVAMVAFITGCVLLYRTAKLRLLYLSSPLLITLLAAYLHKYPFRERLILFLAPFALIPLAEGIVFWLARWKKKPRVLGIVGLIMAVMLVFIPTRKGLHGMIDPISLHFDHVRPTIQYIDTHWQAGDKLYVLPGAQFQFEFYNRRFELPASDIVLSQLSNIGIWKISDADLEQHYQELRALKATELQDQKRVWVLLARKKPKSEEAIVEQLNSLGTQVERKQYPGAMVGLS</sequence>
<protein>
    <recommendedName>
        <fullName evidence="4">Glycosyltransferase RgtA/B/C/D-like domain-containing protein</fullName>
    </recommendedName>
</protein>
<reference evidence="2" key="1">
    <citation type="submission" date="2020-11" db="EMBL/GenBank/DDBJ databases">
        <authorList>
            <person name="Konstantinou D."/>
            <person name="Gkelis S."/>
            <person name="Popin R."/>
            <person name="Fewer D."/>
            <person name="Sivonen K."/>
        </authorList>
    </citation>
    <scope>NUCLEOTIDE SEQUENCE</scope>
    <source>
        <strain evidence="2">TAU-MAC 1115</strain>
    </source>
</reference>
<organism evidence="2 3">
    <name type="scientific">Leptothoe spongobia TAU-MAC 1115</name>
    <dbReference type="NCBI Taxonomy" id="1967444"/>
    <lineage>
        <taxon>Bacteria</taxon>
        <taxon>Bacillati</taxon>
        <taxon>Cyanobacteriota</taxon>
        <taxon>Cyanophyceae</taxon>
        <taxon>Nodosilineales</taxon>
        <taxon>Cymatolegaceae</taxon>
        <taxon>Leptothoe</taxon>
        <taxon>Leptothoe spongobia</taxon>
    </lineage>
</organism>